<dbReference type="GO" id="GO:0017108">
    <property type="term" value="F:5'-flap endonuclease activity"/>
    <property type="evidence" value="ECO:0007669"/>
    <property type="project" value="InterPro"/>
</dbReference>
<evidence type="ECO:0000259" key="13">
    <source>
        <dbReference type="PROSITE" id="PS50164"/>
    </source>
</evidence>
<dbReference type="CDD" id="cd10455">
    <property type="entry name" value="GIY-YIG_SLX1"/>
    <property type="match status" value="1"/>
</dbReference>
<evidence type="ECO:0000313" key="14">
    <source>
        <dbReference type="EMBL" id="KIW99264.1"/>
    </source>
</evidence>
<dbReference type="InterPro" id="IPR001965">
    <property type="entry name" value="Znf_PHD"/>
</dbReference>
<sequence>MDIKPIPAFYCCYLLRSTVRHSSLYIGSSPDPARRLAQHNGRVKGGAIRTSRASLRPWEMACIVAGFPSNVAALQFEWAWQNSHLTRHISPEQRISFATIRTKTSRTGKTTNRPGRPRASLIDRLSNLHLLLRAPYFSKWPLEVRFFSEDAYRSWSTWCGRVDTQIRPEIQVHFDPPGPGTQQLEEEEFTSAQPQPIQRRKKKADSIGRGGVDGVDPTYTRLQGVFEKSQFLLDEGDNQQCSVCAEIIDLRKSLFVICHTHNCQAISHIRCLADVSRNKTQSASSIVPGSATCPKCRQEHAWLALMQQVSLRNRGSKEVKKLLGKKSKGTATGAAEILETESEEEDSPSEREEETLTPRHVVDDETEMSFNDDDEDTLSVASADSIASMASNTSSRPVVNPDASIEEPDRLQIVIEDSEDEG</sequence>
<feature type="compositionally biased region" description="Basic and acidic residues" evidence="12">
    <location>
        <begin position="348"/>
        <end position="363"/>
    </location>
</feature>
<comment type="caution">
    <text evidence="11">Lacks conserved residue(s) required for the propagation of feature annotation.</text>
</comment>
<dbReference type="Gene3D" id="3.40.1440.10">
    <property type="entry name" value="GIY-YIG endonuclease"/>
    <property type="match status" value="1"/>
</dbReference>
<evidence type="ECO:0000256" key="2">
    <source>
        <dbReference type="ARBA" id="ARBA00022723"/>
    </source>
</evidence>
<dbReference type="PANTHER" id="PTHR20208">
    <property type="entry name" value="STRUCTURE-SPECIFIC ENDONUCLEASE SUBUNIT SLX1"/>
    <property type="match status" value="1"/>
</dbReference>
<dbReference type="HAMAP" id="MF_03100">
    <property type="entry name" value="Endonuc_su_Slx1"/>
    <property type="match status" value="1"/>
</dbReference>
<feature type="compositionally biased region" description="Polar residues" evidence="12">
    <location>
        <begin position="388"/>
        <end position="397"/>
    </location>
</feature>
<feature type="region of interest" description="Disordered" evidence="12">
    <location>
        <begin position="320"/>
        <end position="422"/>
    </location>
</feature>
<evidence type="ECO:0000313" key="15">
    <source>
        <dbReference type="Proteomes" id="UP000053789"/>
    </source>
</evidence>
<evidence type="ECO:0000256" key="9">
    <source>
        <dbReference type="ARBA" id="ARBA00023204"/>
    </source>
</evidence>
<dbReference type="InterPro" id="IPR027520">
    <property type="entry name" value="Slx1"/>
</dbReference>
<gene>
    <name evidence="14" type="ORF">Z519_00927</name>
</gene>
<dbReference type="InterPro" id="IPR048749">
    <property type="entry name" value="SLX1_C"/>
</dbReference>
<comment type="subunit">
    <text evidence="11">Forms a heterodimer with SLX4.</text>
</comment>
<keyword evidence="9 11" id="KW-0234">DNA repair</keyword>
<evidence type="ECO:0000256" key="8">
    <source>
        <dbReference type="ARBA" id="ARBA00023172"/>
    </source>
</evidence>
<proteinExistence type="inferred from homology"/>
<evidence type="ECO:0000256" key="12">
    <source>
        <dbReference type="SAM" id="MobiDB-lite"/>
    </source>
</evidence>
<dbReference type="Proteomes" id="UP000053789">
    <property type="component" value="Unassembled WGS sequence"/>
</dbReference>
<evidence type="ECO:0000256" key="1">
    <source>
        <dbReference type="ARBA" id="ARBA00022722"/>
    </source>
</evidence>
<accession>A0A0D2IR90</accession>
<comment type="cofactor">
    <cofactor evidence="11">
        <name>a divalent metal cation</name>
        <dbReference type="ChEBI" id="CHEBI:60240"/>
    </cofactor>
</comment>
<dbReference type="OrthoDB" id="24645at2759"/>
<comment type="subcellular location">
    <subcellularLocation>
        <location evidence="11">Nucleus</location>
    </subcellularLocation>
</comment>
<dbReference type="InterPro" id="IPR013083">
    <property type="entry name" value="Znf_RING/FYVE/PHD"/>
</dbReference>
<dbReference type="AlphaFoldDB" id="A0A0D2IR90"/>
<name>A0A0D2IR90_CLAB1</name>
<keyword evidence="1 11" id="KW-0540">Nuclease</keyword>
<reference evidence="14" key="1">
    <citation type="submission" date="2015-01" db="EMBL/GenBank/DDBJ databases">
        <title>The Genome Sequence of Cladophialophora bantiana CBS 173.52.</title>
        <authorList>
            <consortium name="The Broad Institute Genomics Platform"/>
            <person name="Cuomo C."/>
            <person name="de Hoog S."/>
            <person name="Gorbushina A."/>
            <person name="Stielow B."/>
            <person name="Teixiera M."/>
            <person name="Abouelleil A."/>
            <person name="Chapman S.B."/>
            <person name="Priest M."/>
            <person name="Young S.K."/>
            <person name="Wortman J."/>
            <person name="Nusbaum C."/>
            <person name="Birren B."/>
        </authorList>
    </citation>
    <scope>NUCLEOTIDE SEQUENCE [LARGE SCALE GENOMIC DNA]</scope>
    <source>
        <strain evidence="14">CBS 173.52</strain>
    </source>
</reference>
<dbReference type="RefSeq" id="XP_016625933.1">
    <property type="nucleotide sequence ID" value="XM_016758684.1"/>
</dbReference>
<dbReference type="InterPro" id="IPR000305">
    <property type="entry name" value="GIY-YIG_endonuc"/>
</dbReference>
<keyword evidence="7" id="KW-0862">Zinc</keyword>
<dbReference type="PROSITE" id="PS50164">
    <property type="entry name" value="GIY_YIG"/>
    <property type="match status" value="1"/>
</dbReference>
<dbReference type="Pfam" id="PF21202">
    <property type="entry name" value="SLX1_C"/>
    <property type="match status" value="1"/>
</dbReference>
<organism evidence="14 15">
    <name type="scientific">Cladophialophora bantiana (strain ATCC 10958 / CBS 173.52 / CDC B-1940 / NIH 8579)</name>
    <name type="common">Xylohypha bantiana</name>
    <dbReference type="NCBI Taxonomy" id="1442370"/>
    <lineage>
        <taxon>Eukaryota</taxon>
        <taxon>Fungi</taxon>
        <taxon>Dikarya</taxon>
        <taxon>Ascomycota</taxon>
        <taxon>Pezizomycotina</taxon>
        <taxon>Eurotiomycetes</taxon>
        <taxon>Chaetothyriomycetidae</taxon>
        <taxon>Chaetothyriales</taxon>
        <taxon>Herpotrichiellaceae</taxon>
        <taxon>Cladophialophora</taxon>
    </lineage>
</organism>
<evidence type="ECO:0000256" key="11">
    <source>
        <dbReference type="HAMAP-Rule" id="MF_03100"/>
    </source>
</evidence>
<dbReference type="GO" id="GO:0000724">
    <property type="term" value="P:double-strand break repair via homologous recombination"/>
    <property type="evidence" value="ECO:0007669"/>
    <property type="project" value="TreeGrafter"/>
</dbReference>
<dbReference type="FunFam" id="3.40.1440.10:FF:000006">
    <property type="entry name" value="Structure-specific endonuclease subunit SLX1"/>
    <property type="match status" value="1"/>
</dbReference>
<evidence type="ECO:0000256" key="5">
    <source>
        <dbReference type="ARBA" id="ARBA00022771"/>
    </source>
</evidence>
<feature type="region of interest" description="Disordered" evidence="12">
    <location>
        <begin position="189"/>
        <end position="210"/>
    </location>
</feature>
<feature type="domain" description="GIY-YIG" evidence="13">
    <location>
        <begin position="8"/>
        <end position="90"/>
    </location>
</feature>
<protein>
    <recommendedName>
        <fullName evidence="13">GIY-YIG domain-containing protein</fullName>
    </recommendedName>
</protein>
<keyword evidence="6 11" id="KW-0378">Hydrolase</keyword>
<comment type="function">
    <text evidence="11">Catalytic subunit of the SLX1-SLX4 structure-specific endonuclease that resolves DNA secondary structures generated during DNA repair and recombination. Has endonuclease activity towards branched DNA substrates, introducing single-strand cuts in duplex DNA close to junctions with ss-DNA.</text>
</comment>
<keyword evidence="4 11" id="KW-0227">DNA damage</keyword>
<dbReference type="GO" id="GO:0033557">
    <property type="term" value="C:Slx1-Slx4 complex"/>
    <property type="evidence" value="ECO:0007669"/>
    <property type="project" value="UniProtKB-UniRule"/>
</dbReference>
<keyword evidence="5" id="KW-0863">Zinc-finger</keyword>
<evidence type="ECO:0000256" key="7">
    <source>
        <dbReference type="ARBA" id="ARBA00022833"/>
    </source>
</evidence>
<evidence type="ECO:0000256" key="3">
    <source>
        <dbReference type="ARBA" id="ARBA00022759"/>
    </source>
</evidence>
<dbReference type="GO" id="GO:0008270">
    <property type="term" value="F:zinc ion binding"/>
    <property type="evidence" value="ECO:0007669"/>
    <property type="project" value="UniProtKB-KW"/>
</dbReference>
<dbReference type="GeneID" id="27693855"/>
<dbReference type="HOGENOM" id="CLU_030739_1_0_1"/>
<dbReference type="SMART" id="SM00249">
    <property type="entry name" value="PHD"/>
    <property type="match status" value="1"/>
</dbReference>
<comment type="similarity">
    <text evidence="11">Belongs to the SLX1 family.</text>
</comment>
<dbReference type="GO" id="GO:0008821">
    <property type="term" value="F:crossover junction DNA endonuclease activity"/>
    <property type="evidence" value="ECO:0007669"/>
    <property type="project" value="TreeGrafter"/>
</dbReference>
<dbReference type="VEuPathDB" id="FungiDB:Z519_00927"/>
<keyword evidence="10 11" id="KW-0539">Nucleus</keyword>
<feature type="compositionally biased region" description="Acidic residues" evidence="12">
    <location>
        <begin position="364"/>
        <end position="377"/>
    </location>
</feature>
<evidence type="ECO:0000256" key="6">
    <source>
        <dbReference type="ARBA" id="ARBA00022801"/>
    </source>
</evidence>
<dbReference type="InterPro" id="IPR050381">
    <property type="entry name" value="SLX1_endonuclease"/>
</dbReference>
<dbReference type="PANTHER" id="PTHR20208:SF10">
    <property type="entry name" value="STRUCTURE-SPECIFIC ENDONUCLEASE SUBUNIT SLX1"/>
    <property type="match status" value="1"/>
</dbReference>
<dbReference type="InterPro" id="IPR035901">
    <property type="entry name" value="GIY-YIG_endonuc_sf"/>
</dbReference>
<dbReference type="Pfam" id="PF01541">
    <property type="entry name" value="GIY-YIG"/>
    <property type="match status" value="1"/>
</dbReference>
<evidence type="ECO:0000256" key="4">
    <source>
        <dbReference type="ARBA" id="ARBA00022763"/>
    </source>
</evidence>
<dbReference type="Gene3D" id="3.30.40.10">
    <property type="entry name" value="Zinc/RING finger domain, C3HC4 (zinc finger)"/>
    <property type="match status" value="1"/>
</dbReference>
<evidence type="ECO:0000256" key="10">
    <source>
        <dbReference type="ARBA" id="ARBA00023242"/>
    </source>
</evidence>
<feature type="compositionally biased region" description="Acidic residues" evidence="12">
    <location>
        <begin position="338"/>
        <end position="347"/>
    </location>
</feature>
<dbReference type="EMBL" id="KN846980">
    <property type="protein sequence ID" value="KIW99264.1"/>
    <property type="molecule type" value="Genomic_DNA"/>
</dbReference>
<keyword evidence="2" id="KW-0479">Metal-binding</keyword>
<keyword evidence="3 11" id="KW-0255">Endonuclease</keyword>
<keyword evidence="15" id="KW-1185">Reference proteome</keyword>
<keyword evidence="8 11" id="KW-0233">DNA recombination</keyword>